<keyword evidence="4 10" id="KW-0809">Transit peptide</keyword>
<comment type="function">
    <text evidence="9">Required for the maintenance of the structure of the mitochondrial inner membrane. Involved in mitochondrial morphology. Causes growth arrest when highly overexpressed.</text>
</comment>
<reference evidence="12" key="2">
    <citation type="submission" date="2015-01" db="EMBL/GenBank/DDBJ databases">
        <title>Evolutionary Origins and Diversification of the Mycorrhizal Mutualists.</title>
        <authorList>
            <consortium name="DOE Joint Genome Institute"/>
            <consortium name="Mycorrhizal Genomics Consortium"/>
            <person name="Kohler A."/>
            <person name="Kuo A."/>
            <person name="Nagy L.G."/>
            <person name="Floudas D."/>
            <person name="Copeland A."/>
            <person name="Barry K.W."/>
            <person name="Cichocki N."/>
            <person name="Veneault-Fourrey C."/>
            <person name="LaButti K."/>
            <person name="Lindquist E.A."/>
            <person name="Lipzen A."/>
            <person name="Lundell T."/>
            <person name="Morin E."/>
            <person name="Murat C."/>
            <person name="Riley R."/>
            <person name="Ohm R."/>
            <person name="Sun H."/>
            <person name="Tunlid A."/>
            <person name="Henrissat B."/>
            <person name="Grigoriev I.V."/>
            <person name="Hibbett D.S."/>
            <person name="Martin F."/>
        </authorList>
    </citation>
    <scope>NUCLEOTIDE SEQUENCE [LARGE SCALE GENOMIC DNA]</scope>
    <source>
        <strain evidence="12">F 1598</strain>
    </source>
</reference>
<feature type="transmembrane region" description="Helical" evidence="10">
    <location>
        <begin position="135"/>
        <end position="155"/>
    </location>
</feature>
<keyword evidence="2 10" id="KW-0812">Transmembrane</keyword>
<dbReference type="InterPro" id="IPR008839">
    <property type="entry name" value="MDM33_fungi"/>
</dbReference>
<dbReference type="FunCoup" id="A0A0C3FEV2">
    <property type="interactions" value="69"/>
</dbReference>
<evidence type="ECO:0000256" key="3">
    <source>
        <dbReference type="ARBA" id="ARBA00022792"/>
    </source>
</evidence>
<evidence type="ECO:0000313" key="12">
    <source>
        <dbReference type="Proteomes" id="UP000054166"/>
    </source>
</evidence>
<protein>
    <recommendedName>
        <fullName evidence="10">Sensitive to high expression protein 9, mitochondrial</fullName>
    </recommendedName>
</protein>
<dbReference type="PANTHER" id="PTHR31961:SF3">
    <property type="entry name" value="SENSITIVE TO HIGH EXPRESSION PROTEIN 9, MITOCHONDRIAL"/>
    <property type="match status" value="1"/>
</dbReference>
<comment type="subcellular location">
    <subcellularLocation>
        <location evidence="10">Mitochondrion inner membrane</location>
        <topology evidence="10">Multi-pass membrane protein</topology>
    </subcellularLocation>
</comment>
<evidence type="ECO:0000313" key="11">
    <source>
        <dbReference type="EMBL" id="KIM78539.1"/>
    </source>
</evidence>
<evidence type="ECO:0000256" key="2">
    <source>
        <dbReference type="ARBA" id="ARBA00022692"/>
    </source>
</evidence>
<feature type="non-terminal residue" evidence="11">
    <location>
        <position position="212"/>
    </location>
</feature>
<feature type="non-terminal residue" evidence="11">
    <location>
        <position position="1"/>
    </location>
</feature>
<accession>A0A0C3FEV2</accession>
<evidence type="ECO:0000256" key="5">
    <source>
        <dbReference type="ARBA" id="ARBA00022989"/>
    </source>
</evidence>
<keyword evidence="5 10" id="KW-1133">Transmembrane helix</keyword>
<keyword evidence="12" id="KW-1185">Reference proteome</keyword>
<comment type="subunit">
    <text evidence="10">Homooligomer.</text>
</comment>
<organism evidence="11 12">
    <name type="scientific">Piloderma croceum (strain F 1598)</name>
    <dbReference type="NCBI Taxonomy" id="765440"/>
    <lineage>
        <taxon>Eukaryota</taxon>
        <taxon>Fungi</taxon>
        <taxon>Dikarya</taxon>
        <taxon>Basidiomycota</taxon>
        <taxon>Agaricomycotina</taxon>
        <taxon>Agaricomycetes</taxon>
        <taxon>Agaricomycetidae</taxon>
        <taxon>Atheliales</taxon>
        <taxon>Atheliaceae</taxon>
        <taxon>Piloderma</taxon>
    </lineage>
</organism>
<evidence type="ECO:0000256" key="10">
    <source>
        <dbReference type="RuleBase" id="RU364128"/>
    </source>
</evidence>
<gene>
    <name evidence="11" type="ORF">PILCRDRAFT_49560</name>
</gene>
<evidence type="ECO:0000256" key="1">
    <source>
        <dbReference type="ARBA" id="ARBA00007472"/>
    </source>
</evidence>
<evidence type="ECO:0000256" key="7">
    <source>
        <dbReference type="ARBA" id="ARBA00023128"/>
    </source>
</evidence>
<dbReference type="Proteomes" id="UP000054166">
    <property type="component" value="Unassembled WGS sequence"/>
</dbReference>
<sequence length="212" mass="24397">TESAFSLVGSHLNRVTGYEEIETLKRRVRIETTRQIAREAKNAYDQAVIQRSNSQREVNDLLQRKSNWTDNDVSRFTTLVREDHLCEQEEVRAKAAVAAADDAVDREFSQLMRTILARYHEEQVWSDKIRSASTYGSLAALGLNMVIFILAIIVVEPWKRRRLAQTFERKIEEMSAENTAMVEGSMKDLTRHFVEQEKLLSEMIKASSKSSE</sequence>
<dbReference type="AlphaFoldDB" id="A0A0C3FEV2"/>
<reference evidence="11 12" key="1">
    <citation type="submission" date="2014-04" db="EMBL/GenBank/DDBJ databases">
        <authorList>
            <consortium name="DOE Joint Genome Institute"/>
            <person name="Kuo A."/>
            <person name="Tarkka M."/>
            <person name="Buscot F."/>
            <person name="Kohler A."/>
            <person name="Nagy L.G."/>
            <person name="Floudas D."/>
            <person name="Copeland A."/>
            <person name="Barry K.W."/>
            <person name="Cichocki N."/>
            <person name="Veneault-Fourrey C."/>
            <person name="LaButti K."/>
            <person name="Lindquist E.A."/>
            <person name="Lipzen A."/>
            <person name="Lundell T."/>
            <person name="Morin E."/>
            <person name="Murat C."/>
            <person name="Sun H."/>
            <person name="Tunlid A."/>
            <person name="Henrissat B."/>
            <person name="Grigoriev I.V."/>
            <person name="Hibbett D.S."/>
            <person name="Martin F."/>
            <person name="Nordberg H.P."/>
            <person name="Cantor M.N."/>
            <person name="Hua S.X."/>
        </authorList>
    </citation>
    <scope>NUCLEOTIDE SEQUENCE [LARGE SCALE GENOMIC DNA]</scope>
    <source>
        <strain evidence="11 12">F 1598</strain>
    </source>
</reference>
<dbReference type="STRING" id="765440.A0A0C3FEV2"/>
<keyword evidence="7 10" id="KW-0496">Mitochondrion</keyword>
<dbReference type="PANTHER" id="PTHR31961">
    <property type="entry name" value="SENSITIVE TO HIGH EXPRESSION PROTEIN 9, MITOCHONDRIAL"/>
    <property type="match status" value="1"/>
</dbReference>
<name>A0A0C3FEV2_PILCF</name>
<keyword evidence="3 10" id="KW-0999">Mitochondrion inner membrane</keyword>
<dbReference type="EMBL" id="KN833016">
    <property type="protein sequence ID" value="KIM78539.1"/>
    <property type="molecule type" value="Genomic_DNA"/>
</dbReference>
<keyword evidence="8 10" id="KW-0472">Membrane</keyword>
<evidence type="ECO:0000256" key="8">
    <source>
        <dbReference type="ARBA" id="ARBA00023136"/>
    </source>
</evidence>
<evidence type="ECO:0000256" key="9">
    <source>
        <dbReference type="ARBA" id="ARBA00024807"/>
    </source>
</evidence>
<dbReference type="GO" id="GO:0005743">
    <property type="term" value="C:mitochondrial inner membrane"/>
    <property type="evidence" value="ECO:0007669"/>
    <property type="project" value="UniProtKB-SubCell"/>
</dbReference>
<evidence type="ECO:0000256" key="6">
    <source>
        <dbReference type="ARBA" id="ARBA00023054"/>
    </source>
</evidence>
<evidence type="ECO:0000256" key="4">
    <source>
        <dbReference type="ARBA" id="ARBA00022946"/>
    </source>
</evidence>
<proteinExistence type="inferred from homology"/>
<dbReference type="HOGENOM" id="CLU_025632_3_0_1"/>
<dbReference type="Pfam" id="PF05546">
    <property type="entry name" value="She9_MDM33"/>
    <property type="match status" value="1"/>
</dbReference>
<dbReference type="GO" id="GO:0007007">
    <property type="term" value="P:inner mitochondrial membrane organization"/>
    <property type="evidence" value="ECO:0007669"/>
    <property type="project" value="TreeGrafter"/>
</dbReference>
<dbReference type="OrthoDB" id="5595506at2759"/>
<comment type="caution">
    <text evidence="10">Lacks conserved residue(s) required for the propagation of feature annotation.</text>
</comment>
<dbReference type="InParanoid" id="A0A0C3FEV2"/>
<comment type="similarity">
    <text evidence="1 10">Belongs to the SHE9 family.</text>
</comment>
<keyword evidence="6" id="KW-0175">Coiled coil</keyword>